<accession>A0A934X5X2</accession>
<gene>
    <name evidence="4" type="ORF">IPF40_06645</name>
    <name evidence="5" type="ORF">IPI13_07910</name>
    <name evidence="6" type="ORF">IPI13_15815</name>
    <name evidence="7" type="ORF">IPP00_04755</name>
</gene>
<evidence type="ECO:0000259" key="3">
    <source>
        <dbReference type="PROSITE" id="PS50968"/>
    </source>
</evidence>
<dbReference type="SUPFAM" id="SSF51230">
    <property type="entry name" value="Single hybrid motif"/>
    <property type="match status" value="1"/>
</dbReference>
<dbReference type="PANTHER" id="PTHR45266">
    <property type="entry name" value="OXALOACETATE DECARBOXYLASE ALPHA CHAIN"/>
    <property type="match status" value="1"/>
</dbReference>
<dbReference type="PANTHER" id="PTHR45266:SF3">
    <property type="entry name" value="OXALOACETATE DECARBOXYLASE ALPHA CHAIN"/>
    <property type="match status" value="1"/>
</dbReference>
<dbReference type="PROSITE" id="PS50968">
    <property type="entry name" value="BIOTINYL_LIPOYL"/>
    <property type="match status" value="1"/>
</dbReference>
<dbReference type="Proteomes" id="UP000886632">
    <property type="component" value="Unassembled WGS sequence"/>
</dbReference>
<feature type="domain" description="Lipoyl-binding" evidence="3">
    <location>
        <begin position="52"/>
        <end position="127"/>
    </location>
</feature>
<evidence type="ECO:0000313" key="9">
    <source>
        <dbReference type="Proteomes" id="UP000726105"/>
    </source>
</evidence>
<evidence type="ECO:0000313" key="7">
    <source>
        <dbReference type="EMBL" id="MBL0003311.1"/>
    </source>
</evidence>
<dbReference type="EMBL" id="JADJIB010000009">
    <property type="protein sequence ID" value="MBK7274548.1"/>
    <property type="molecule type" value="Genomic_DNA"/>
</dbReference>
<dbReference type="Proteomes" id="UP000726105">
    <property type="component" value="Unassembled WGS sequence"/>
</dbReference>
<name>A0A934X5X2_9MICO</name>
<dbReference type="EMBL" id="JADIXZ010000004">
    <property type="protein sequence ID" value="MBK6300729.1"/>
    <property type="molecule type" value="Genomic_DNA"/>
</dbReference>
<dbReference type="Proteomes" id="UP000718281">
    <property type="component" value="Unassembled WGS sequence"/>
</dbReference>
<dbReference type="EMBL" id="JADKGK010000010">
    <property type="protein sequence ID" value="MBL0003311.1"/>
    <property type="molecule type" value="Genomic_DNA"/>
</dbReference>
<reference evidence="8 9" key="1">
    <citation type="submission" date="2020-10" db="EMBL/GenBank/DDBJ databases">
        <title>Connecting structure to function with the recovery of over 1000 high-quality activated sludge metagenome-assembled genomes encoding full-length rRNA genes using long-read sequencing.</title>
        <authorList>
            <person name="Singleton C.M."/>
            <person name="Petriglieri F."/>
            <person name="Kristensen J.M."/>
            <person name="Kirkegaard R.H."/>
            <person name="Michaelsen T.Y."/>
            <person name="Andersen M.H."/>
            <person name="Karst S.M."/>
            <person name="Dueholm M.S."/>
            <person name="Nielsen P.H."/>
            <person name="Albertsen M."/>
        </authorList>
    </citation>
    <scope>NUCLEOTIDE SEQUENCE [LARGE SCALE GENOMIC DNA]</scope>
    <source>
        <strain evidence="4">AalE_18-Q3-R2-46_BAT3C.188</strain>
        <strain evidence="5">Ega_18-Q3-R5-49_MAXAC.001</strain>
        <strain evidence="7">Ribe_18-Q3-R11-54_MAXAC.001</strain>
    </source>
</reference>
<dbReference type="InterPro" id="IPR011053">
    <property type="entry name" value="Single_hybrid_motif"/>
</dbReference>
<dbReference type="InterPro" id="IPR050709">
    <property type="entry name" value="Biotin_Carboxyl_Carrier/Decarb"/>
</dbReference>
<proteinExistence type="predicted"/>
<evidence type="ECO:0000313" key="5">
    <source>
        <dbReference type="EMBL" id="MBK7273086.1"/>
    </source>
</evidence>
<dbReference type="EMBL" id="JADJIB010000002">
    <property type="protein sequence ID" value="MBK7273086.1"/>
    <property type="molecule type" value="Genomic_DNA"/>
</dbReference>
<evidence type="ECO:0000313" key="6">
    <source>
        <dbReference type="EMBL" id="MBK7274548.1"/>
    </source>
</evidence>
<dbReference type="InterPro" id="IPR000089">
    <property type="entry name" value="Biotin_lipoyl"/>
</dbReference>
<dbReference type="FunFam" id="2.40.50.100:FF:000003">
    <property type="entry name" value="Acetyl-CoA carboxylase biotin carboxyl carrier protein"/>
    <property type="match status" value="1"/>
</dbReference>
<dbReference type="Pfam" id="PF00364">
    <property type="entry name" value="Biotin_lipoyl"/>
    <property type="match status" value="1"/>
</dbReference>
<keyword evidence="1" id="KW-0092">Biotin</keyword>
<organism evidence="4 8">
    <name type="scientific">Candidatus Phosphoribacter hodrii</name>
    <dbReference type="NCBI Taxonomy" id="2953743"/>
    <lineage>
        <taxon>Bacteria</taxon>
        <taxon>Bacillati</taxon>
        <taxon>Actinomycetota</taxon>
        <taxon>Actinomycetes</taxon>
        <taxon>Micrococcales</taxon>
        <taxon>Dermatophilaceae</taxon>
        <taxon>Candidatus Phosphoribacter</taxon>
    </lineage>
</organism>
<protein>
    <submittedName>
        <fullName evidence="4">Biotin/lipoyl-binding protein</fullName>
    </submittedName>
</protein>
<sequence>MRLKVTVDGVEYDVLVDVEAEPKPALGGFVFSSTGTATMPRSGPAASAGEAAGGGGGENALRAPIAGTVLQVNVQPGAEVKEGDTLIILEAMKMETEITAPVAGTVKSVPVQVGSPVQGGDILVDFE</sequence>
<dbReference type="CDD" id="cd06850">
    <property type="entry name" value="biotinyl_domain"/>
    <property type="match status" value="1"/>
</dbReference>
<evidence type="ECO:0000256" key="1">
    <source>
        <dbReference type="ARBA" id="ARBA00023267"/>
    </source>
</evidence>
<feature type="compositionally biased region" description="Low complexity" evidence="2">
    <location>
        <begin position="40"/>
        <end position="50"/>
    </location>
</feature>
<evidence type="ECO:0000256" key="2">
    <source>
        <dbReference type="SAM" id="MobiDB-lite"/>
    </source>
</evidence>
<feature type="region of interest" description="Disordered" evidence="2">
    <location>
        <begin position="39"/>
        <end position="59"/>
    </location>
</feature>
<comment type="caution">
    <text evidence="4">The sequence shown here is derived from an EMBL/GenBank/DDBJ whole genome shotgun (WGS) entry which is preliminary data.</text>
</comment>
<dbReference type="PROSITE" id="PS00188">
    <property type="entry name" value="BIOTIN"/>
    <property type="match status" value="1"/>
</dbReference>
<dbReference type="InterPro" id="IPR001882">
    <property type="entry name" value="Biotin_BS"/>
</dbReference>
<dbReference type="Gene3D" id="2.40.50.100">
    <property type="match status" value="1"/>
</dbReference>
<dbReference type="AlphaFoldDB" id="A0A934X5X2"/>
<evidence type="ECO:0000313" key="8">
    <source>
        <dbReference type="Proteomes" id="UP000718281"/>
    </source>
</evidence>
<evidence type="ECO:0000313" key="4">
    <source>
        <dbReference type="EMBL" id="MBK6300729.1"/>
    </source>
</evidence>